<proteinExistence type="predicted"/>
<keyword evidence="1" id="KW-0812">Transmembrane</keyword>
<evidence type="ECO:0000313" key="2">
    <source>
        <dbReference type="EMBL" id="MQM30537.1"/>
    </source>
</evidence>
<evidence type="ECO:0000256" key="1">
    <source>
        <dbReference type="SAM" id="Phobius"/>
    </source>
</evidence>
<accession>A0A6A7RSH8</accession>
<feature type="transmembrane region" description="Helical" evidence="1">
    <location>
        <begin position="176"/>
        <end position="201"/>
    </location>
</feature>
<evidence type="ECO:0000313" key="3">
    <source>
        <dbReference type="Proteomes" id="UP000342300"/>
    </source>
</evidence>
<organism evidence="2 3">
    <name type="scientific">Candidatus Accumulibacter phosphatis</name>
    <dbReference type="NCBI Taxonomy" id="327160"/>
    <lineage>
        <taxon>Bacteria</taxon>
        <taxon>Pseudomonadati</taxon>
        <taxon>Pseudomonadota</taxon>
        <taxon>Betaproteobacteria</taxon>
        <taxon>Candidatus Accumulibacter</taxon>
    </lineage>
</organism>
<evidence type="ECO:0008006" key="4">
    <source>
        <dbReference type="Google" id="ProtNLM"/>
    </source>
</evidence>
<keyword evidence="1" id="KW-0472">Membrane</keyword>
<keyword evidence="1" id="KW-1133">Transmembrane helix</keyword>
<feature type="transmembrane region" description="Helical" evidence="1">
    <location>
        <begin position="149"/>
        <end position="170"/>
    </location>
</feature>
<dbReference type="AlphaFoldDB" id="A0A6A7RSH8"/>
<name>A0A6A7RSH8_9PROT</name>
<sequence length="250" mass="26169">MIHDEVIRRDLSLPFVSISAKEIQVNEVLQEVTRHLPHLAHKFFETDTGKEVALTATAIVTASAPAVVPIAIAATVISEVDFFNGPKAHELSNVIKQHALAGTAIGFIPVPGADVAAMVANTWTMYVRINKIVGVSFGENALKSIASGIIANLASVIPGVMVAIGAGSLLKIFPGIGTAGGIAVAAVANVVVMYVAGKVYLKSLEMLIRSRRPLTEENIKQAAAETSKDKAFVKSAYAEGRKVAKSSGSA</sequence>
<reference evidence="2 3" key="1">
    <citation type="submission" date="2017-09" db="EMBL/GenBank/DDBJ databases">
        <title>Metagenomic Analysis Reveals Denitrifying Candidatus Accumulibacter and Flanking Population as a Source of N2O.</title>
        <authorList>
            <person name="Gao H."/>
            <person name="Mao Y."/>
            <person name="Zhao X."/>
            <person name="Liu W.-T."/>
            <person name="Zhang T."/>
            <person name="Wells G."/>
        </authorList>
    </citation>
    <scope>NUCLEOTIDE SEQUENCE [LARGE SCALE GENOMIC DNA]</scope>
    <source>
        <strain evidence="2">CANDO_2_IC</strain>
    </source>
</reference>
<gene>
    <name evidence="2" type="ORF">CRU78_08365</name>
</gene>
<dbReference type="EMBL" id="PDHS01000182">
    <property type="protein sequence ID" value="MQM30537.1"/>
    <property type="molecule type" value="Genomic_DNA"/>
</dbReference>
<protein>
    <recommendedName>
        <fullName evidence="4">DUF697 domain-containing protein</fullName>
    </recommendedName>
</protein>
<comment type="caution">
    <text evidence="2">The sequence shown here is derived from an EMBL/GenBank/DDBJ whole genome shotgun (WGS) entry which is preliminary data.</text>
</comment>
<dbReference type="Proteomes" id="UP000342300">
    <property type="component" value="Unassembled WGS sequence"/>
</dbReference>